<protein>
    <submittedName>
        <fullName evidence="1">Uncharacterized protein</fullName>
    </submittedName>
</protein>
<dbReference type="AlphaFoldDB" id="A0A0A9ACT6"/>
<sequence>MLWKLHLDPWMPISYDSFVHVQQDTHGA</sequence>
<reference evidence="1" key="2">
    <citation type="journal article" date="2015" name="Data Brief">
        <title>Shoot transcriptome of the giant reed, Arundo donax.</title>
        <authorList>
            <person name="Barrero R.A."/>
            <person name="Guerrero F.D."/>
            <person name="Moolhuijzen P."/>
            <person name="Goolsby J.A."/>
            <person name="Tidwell J."/>
            <person name="Bellgard S.E."/>
            <person name="Bellgard M.I."/>
        </authorList>
    </citation>
    <scope>NUCLEOTIDE SEQUENCE</scope>
    <source>
        <tissue evidence="1">Shoot tissue taken approximately 20 cm above the soil surface</tissue>
    </source>
</reference>
<reference evidence="1" key="1">
    <citation type="submission" date="2014-09" db="EMBL/GenBank/DDBJ databases">
        <authorList>
            <person name="Magalhaes I.L.F."/>
            <person name="Oliveira U."/>
            <person name="Santos F.R."/>
            <person name="Vidigal T.H.D.A."/>
            <person name="Brescovit A.D."/>
            <person name="Santos A.J."/>
        </authorList>
    </citation>
    <scope>NUCLEOTIDE SEQUENCE</scope>
    <source>
        <tissue evidence="1">Shoot tissue taken approximately 20 cm above the soil surface</tissue>
    </source>
</reference>
<name>A0A0A9ACT6_ARUDO</name>
<organism evidence="1">
    <name type="scientific">Arundo donax</name>
    <name type="common">Giant reed</name>
    <name type="synonym">Donax arundinaceus</name>
    <dbReference type="NCBI Taxonomy" id="35708"/>
    <lineage>
        <taxon>Eukaryota</taxon>
        <taxon>Viridiplantae</taxon>
        <taxon>Streptophyta</taxon>
        <taxon>Embryophyta</taxon>
        <taxon>Tracheophyta</taxon>
        <taxon>Spermatophyta</taxon>
        <taxon>Magnoliopsida</taxon>
        <taxon>Liliopsida</taxon>
        <taxon>Poales</taxon>
        <taxon>Poaceae</taxon>
        <taxon>PACMAD clade</taxon>
        <taxon>Arundinoideae</taxon>
        <taxon>Arundineae</taxon>
        <taxon>Arundo</taxon>
    </lineage>
</organism>
<dbReference type="EMBL" id="GBRH01248436">
    <property type="protein sequence ID" value="JAD49459.1"/>
    <property type="molecule type" value="Transcribed_RNA"/>
</dbReference>
<proteinExistence type="predicted"/>
<evidence type="ECO:0000313" key="1">
    <source>
        <dbReference type="EMBL" id="JAD49459.1"/>
    </source>
</evidence>
<accession>A0A0A9ACT6</accession>